<feature type="compositionally biased region" description="Basic and acidic residues" evidence="1">
    <location>
        <begin position="785"/>
        <end position="794"/>
    </location>
</feature>
<feature type="transmembrane region" description="Helical" evidence="2">
    <location>
        <begin position="725"/>
        <end position="744"/>
    </location>
</feature>
<organism evidence="3 4">
    <name type="scientific">Agromyces ramosus</name>
    <dbReference type="NCBI Taxonomy" id="33879"/>
    <lineage>
        <taxon>Bacteria</taxon>
        <taxon>Bacillati</taxon>
        <taxon>Actinomycetota</taxon>
        <taxon>Actinomycetes</taxon>
        <taxon>Micrococcales</taxon>
        <taxon>Microbacteriaceae</taxon>
        <taxon>Agromyces</taxon>
    </lineage>
</organism>
<keyword evidence="2" id="KW-0472">Membrane</keyword>
<dbReference type="InterPro" id="IPR046112">
    <property type="entry name" value="DUF6049"/>
</dbReference>
<protein>
    <recommendedName>
        <fullName evidence="5">2-oxoglutarate dehydrogenase</fullName>
    </recommendedName>
</protein>
<evidence type="ECO:0000313" key="4">
    <source>
        <dbReference type="Proteomes" id="UP001239083"/>
    </source>
</evidence>
<feature type="region of interest" description="Disordered" evidence="1">
    <location>
        <begin position="1"/>
        <end position="29"/>
    </location>
</feature>
<evidence type="ECO:0000256" key="2">
    <source>
        <dbReference type="SAM" id="Phobius"/>
    </source>
</evidence>
<keyword evidence="2" id="KW-0812">Transmembrane</keyword>
<sequence length="794" mass="80989">MVAESNPARRRRRRFESADAPHRSQPSRRRRGVIAALVAAGMATIVVPSVAASAGADPLDAVSARDGIAAVDGMSAREPASREAGRQAAGSAESGLILRIAPTASTTVTIGAPLFLEVEIVNATAEALAAGTVRLSRSADPIDDTAEVDEWVGDAGDDSAVESPPASVDLAESESRALTPGSVGIVSFALPATALDDLGGSPLVGLAAELLVGTTVVATAADVFAATAATGEQPLSLALAYPLTVPNGGGGLFDAEQLAAWTSPVGLLTRQLEAVSGRSVAIAVDPRIIASIRVLGLSAPPSAITWLDQLRAVSNEIFPLAYADADVAVQAQVALPALLTPTSFDDVLDPADFAQSGEEGQVDDDQAPFATPAATATPTPPAGELPTTEALLAWPYTRTDIAWPADDTVAAGNLAFLAANGLTTSILAPGNVEPTADRSNAAATIDGTTAVVADARITAPLREASEALTDTSWRSAAGRLEAELALVASSGGETTPATVLATFARGDQVQAGRVAATIDELASSAWAQPTLLSAAIGAPPTTRTLVDLPEADTRRASVQRSVGAEAQVAAFATVLEDPRLLTGPNRRDLLALLDVAWLAEPDAWNSEIGDWLAAQRSTLGAVSIVPGSPITVVSSQTGVPTTLLNTLPYPVTVVVDVDPSNGRLIVDDQVTQTIEAESRSNVVVPVAAGVGNGEVVLTVSLSSPEGVPIGSAVDQSVNVQADWEGLGAAILGIVVVLVFGIGVWRNIRRRRQQRAADAAAADASDTEAGSDAEHTAGVALEPSGADEREDPRND</sequence>
<feature type="region of interest" description="Disordered" evidence="1">
    <location>
        <begin position="754"/>
        <end position="794"/>
    </location>
</feature>
<dbReference type="RefSeq" id="WP_307041005.1">
    <property type="nucleotide sequence ID" value="NZ_JAUSYY010000001.1"/>
</dbReference>
<keyword evidence="4" id="KW-1185">Reference proteome</keyword>
<gene>
    <name evidence="3" type="ORF">QFZ26_001613</name>
</gene>
<reference evidence="3 4" key="1">
    <citation type="submission" date="2023-07" db="EMBL/GenBank/DDBJ databases">
        <title>Comparative genomics of wheat-associated soil bacteria to identify genetic determinants of phenazine resistance.</title>
        <authorList>
            <person name="Mouncey N."/>
        </authorList>
    </citation>
    <scope>NUCLEOTIDE SEQUENCE [LARGE SCALE GENOMIC DNA]</scope>
    <source>
        <strain evidence="3 4">V3I3</strain>
    </source>
</reference>
<dbReference type="EMBL" id="JAUSYY010000001">
    <property type="protein sequence ID" value="MDQ0894058.1"/>
    <property type="molecule type" value="Genomic_DNA"/>
</dbReference>
<name>A0ABU0R7J2_9MICO</name>
<comment type="caution">
    <text evidence="3">The sequence shown here is derived from an EMBL/GenBank/DDBJ whole genome shotgun (WGS) entry which is preliminary data.</text>
</comment>
<proteinExistence type="predicted"/>
<dbReference type="Pfam" id="PF19516">
    <property type="entry name" value="DUF6049"/>
    <property type="match status" value="1"/>
</dbReference>
<feature type="compositionally biased region" description="Low complexity" evidence="1">
    <location>
        <begin position="367"/>
        <end position="377"/>
    </location>
</feature>
<dbReference type="Proteomes" id="UP001239083">
    <property type="component" value="Unassembled WGS sequence"/>
</dbReference>
<keyword evidence="2" id="KW-1133">Transmembrane helix</keyword>
<evidence type="ECO:0000313" key="3">
    <source>
        <dbReference type="EMBL" id="MDQ0894058.1"/>
    </source>
</evidence>
<feature type="region of interest" description="Disordered" evidence="1">
    <location>
        <begin position="349"/>
        <end position="386"/>
    </location>
</feature>
<accession>A0ABU0R7J2</accession>
<evidence type="ECO:0008006" key="5">
    <source>
        <dbReference type="Google" id="ProtNLM"/>
    </source>
</evidence>
<evidence type="ECO:0000256" key="1">
    <source>
        <dbReference type="SAM" id="MobiDB-lite"/>
    </source>
</evidence>